<sequence>MNLELIKNNIIFRLITKKEFDRITKRSEATKDEFPYRKWNDLYLIYRSILPDQSEDLVTTMLISNFIMKRLKFTEEELFQFAKTNTAKRTGIIVKPLNNPFSNIFDFGNEMSGETDIWNFSDDHNDPTILSNRNYMNGAALILCDEVMDKVVEHYKVNVLYILPSSIHEVIIIPDSDSVDIEYLKNMVYEINRSTVAPEERLSDHVYKYTCATKSFEML</sequence>
<dbReference type="EMBL" id="CZAU01000015">
    <property type="protein sequence ID" value="CUP58038.1"/>
    <property type="molecule type" value="Genomic_DNA"/>
</dbReference>
<accession>A0A174PHA2</accession>
<dbReference type="AlphaFoldDB" id="A0A174PHA2"/>
<evidence type="ECO:0000313" key="2">
    <source>
        <dbReference type="Proteomes" id="UP000095564"/>
    </source>
</evidence>
<organism evidence="1 2">
    <name type="scientific">Anaerostipes hadrus</name>
    <dbReference type="NCBI Taxonomy" id="649756"/>
    <lineage>
        <taxon>Bacteria</taxon>
        <taxon>Bacillati</taxon>
        <taxon>Bacillota</taxon>
        <taxon>Clostridia</taxon>
        <taxon>Lachnospirales</taxon>
        <taxon>Lachnospiraceae</taxon>
        <taxon>Anaerostipes</taxon>
    </lineage>
</organism>
<name>A0A174PHA2_ANAHA</name>
<dbReference type="Proteomes" id="UP000095564">
    <property type="component" value="Unassembled WGS sequence"/>
</dbReference>
<evidence type="ECO:0000313" key="1">
    <source>
        <dbReference type="EMBL" id="CUP58038.1"/>
    </source>
</evidence>
<dbReference type="Pfam" id="PF18941">
    <property type="entry name" value="DUF5688"/>
    <property type="match status" value="1"/>
</dbReference>
<dbReference type="InterPro" id="IPR043743">
    <property type="entry name" value="DUF5688"/>
</dbReference>
<dbReference type="OrthoDB" id="1655031at2"/>
<reference evidence="1 2" key="1">
    <citation type="submission" date="2015-09" db="EMBL/GenBank/DDBJ databases">
        <authorList>
            <consortium name="Pathogen Informatics"/>
        </authorList>
    </citation>
    <scope>NUCLEOTIDE SEQUENCE [LARGE SCALE GENOMIC DNA]</scope>
    <source>
        <strain evidence="1 2">2789STDY5834908</strain>
    </source>
</reference>
<proteinExistence type="predicted"/>
<protein>
    <submittedName>
        <fullName evidence="1">Uncharacterized protein</fullName>
    </submittedName>
</protein>
<gene>
    <name evidence="1" type="ORF">ERS852520_01686</name>
</gene>
<dbReference type="RefSeq" id="WP_055160205.1">
    <property type="nucleotide sequence ID" value="NZ_CZAU01000015.1"/>
</dbReference>